<feature type="compositionally biased region" description="Basic residues" evidence="1">
    <location>
        <begin position="222"/>
        <end position="244"/>
    </location>
</feature>
<feature type="region of interest" description="Disordered" evidence="1">
    <location>
        <begin position="92"/>
        <end position="118"/>
    </location>
</feature>
<organism evidence="2 3">
    <name type="scientific">Podospora anserina (strain S / ATCC MYA-4624 / DSM 980 / FGSC 10383)</name>
    <name type="common">Pleurage anserina</name>
    <dbReference type="NCBI Taxonomy" id="515849"/>
    <lineage>
        <taxon>Eukaryota</taxon>
        <taxon>Fungi</taxon>
        <taxon>Dikarya</taxon>
        <taxon>Ascomycota</taxon>
        <taxon>Pezizomycotina</taxon>
        <taxon>Sordariomycetes</taxon>
        <taxon>Sordariomycetidae</taxon>
        <taxon>Sordariales</taxon>
        <taxon>Podosporaceae</taxon>
        <taxon>Podospora</taxon>
        <taxon>Podospora anserina</taxon>
    </lineage>
</organism>
<name>A0A090CG16_PODAN</name>
<reference evidence="2 3" key="1">
    <citation type="journal article" date="2008" name="Genome Biol.">
        <title>The genome sequence of the model ascomycete fungus Podospora anserina.</title>
        <authorList>
            <person name="Espagne E."/>
            <person name="Lespinet O."/>
            <person name="Malagnac F."/>
            <person name="Da Silva C."/>
            <person name="Jaillon O."/>
            <person name="Porcel B.M."/>
            <person name="Couloux A."/>
            <person name="Aury J.-M."/>
            <person name="Segurens B."/>
            <person name="Poulain J."/>
            <person name="Anthouard V."/>
            <person name="Grossetete S."/>
            <person name="Khalili H."/>
            <person name="Coppin E."/>
            <person name="Dequard-Chablat M."/>
            <person name="Picard M."/>
            <person name="Contamine V."/>
            <person name="Arnaise S."/>
            <person name="Bourdais A."/>
            <person name="Berteaux-Lecellier V."/>
            <person name="Gautheret D."/>
            <person name="de Vries R.P."/>
            <person name="Battaglia E."/>
            <person name="Coutinho P.M."/>
            <person name="Danchin E.G.J."/>
            <person name="Henrissat B."/>
            <person name="El Khoury R."/>
            <person name="Sainsard-Chanet A."/>
            <person name="Boivin A."/>
            <person name="Pinan-Lucarre B."/>
            <person name="Sellem C.H."/>
            <person name="Debuchy R."/>
            <person name="Wincker P."/>
            <person name="Weissenbach J."/>
            <person name="Silar P."/>
        </authorList>
    </citation>
    <scope>NUCLEOTIDE SEQUENCE [LARGE SCALE GENOMIC DNA]</scope>
    <source>
        <strain evidence="3">S / ATCC MYA-4624 / DSM 980 / FGSC 10383</strain>
    </source>
</reference>
<feature type="region of interest" description="Disordered" evidence="1">
    <location>
        <begin position="212"/>
        <end position="421"/>
    </location>
</feature>
<feature type="compositionally biased region" description="Polar residues" evidence="1">
    <location>
        <begin position="550"/>
        <end position="566"/>
    </location>
</feature>
<dbReference type="AlphaFoldDB" id="A0A090CG16"/>
<evidence type="ECO:0000313" key="2">
    <source>
        <dbReference type="EMBL" id="CDP24359.1"/>
    </source>
</evidence>
<feature type="compositionally biased region" description="Polar residues" evidence="1">
    <location>
        <begin position="352"/>
        <end position="362"/>
    </location>
</feature>
<feature type="compositionally biased region" description="Basic and acidic residues" evidence="1">
    <location>
        <begin position="599"/>
        <end position="609"/>
    </location>
</feature>
<evidence type="ECO:0000313" key="3">
    <source>
        <dbReference type="Proteomes" id="UP000001197"/>
    </source>
</evidence>
<feature type="region of interest" description="Disordered" evidence="1">
    <location>
        <begin position="474"/>
        <end position="609"/>
    </location>
</feature>
<feature type="compositionally biased region" description="Low complexity" evidence="1">
    <location>
        <begin position="258"/>
        <end position="276"/>
    </location>
</feature>
<evidence type="ECO:0000256" key="1">
    <source>
        <dbReference type="SAM" id="MobiDB-lite"/>
    </source>
</evidence>
<feature type="compositionally biased region" description="Basic and acidic residues" evidence="1">
    <location>
        <begin position="107"/>
        <end position="117"/>
    </location>
</feature>
<feature type="compositionally biased region" description="Polar residues" evidence="1">
    <location>
        <begin position="523"/>
        <end position="537"/>
    </location>
</feature>
<dbReference type="STRING" id="515849.A0A090CG16"/>
<dbReference type="Proteomes" id="UP000001197">
    <property type="component" value="Chromosome 1"/>
</dbReference>
<keyword evidence="3" id="KW-1185">Reference proteome</keyword>
<feature type="compositionally biased region" description="Acidic residues" evidence="1">
    <location>
        <begin position="309"/>
        <end position="338"/>
    </location>
</feature>
<sequence length="609" mass="64472">MAPMQYRTAAQTRRGNRAGVVEHDDFEVYCFSGLPVRQWTRGEVNVAMGPPPDDDQKDDIWAIELPFGMPKDTALLPPHSQELLRAMRSGRVYKRPPPEDEDEDIDFGTKGDKKEPEVGNEGFTVRAWKQMPRNAEVPSVSHLAKRHKGTITLASTASVAHIPGPTITRATVRRIDAAGNPYEQTITLSEGQQVDGEIIRTTVMPAPVAAAGEALGQQATPVKRRPPPPKRKAKGPGRGRKKGSGKIGQLPLPATRSQQQAAAGGEALAEATVEGVLGEGPPGVVITSEENGDAAGQDTEMADNSVIPSDEEDGDEGDEGDEDGEEEGGDEEAGDEESTATPEVGNAPSDVEQVTEQAQGQDQDQEMLGSDASEVIRPSSIEEPEDEQLPRRATPEEEVTVSRPRFQLGPQFNSPRAEGSPLKNVMVVSPTEPATAPAAASYLDIQSTTVSMDIDLGNTQPNIPLPSSLEISATVQSETAVTSETSSAPKPSASTPPMADQQASVPAESISEALTMPEEQPPFSAQTTEPVTASEASVSLEVPTQIPEVSLQTSASPTLPTASEPPQASEAGSPDLLGSLEAELDREMSLNNRSPPPGEQEKPSATEAQ</sequence>
<protein>
    <recommendedName>
        <fullName evidence="4">Apopolysialoglycoprotein</fullName>
    </recommendedName>
</protein>
<dbReference type="EMBL" id="FO904936">
    <property type="protein sequence ID" value="CDP24359.1"/>
    <property type="molecule type" value="Genomic_DNA"/>
</dbReference>
<evidence type="ECO:0008006" key="4">
    <source>
        <dbReference type="Google" id="ProtNLM"/>
    </source>
</evidence>
<dbReference type="eggNOG" id="ENOG502S36A">
    <property type="taxonomic scope" value="Eukaryota"/>
</dbReference>
<reference evidence="3" key="2">
    <citation type="journal article" date="2014" name="Genetics">
        <title>Maintaining two mating types: Structure of the mating type locus and its role in heterokaryosis in Podospora anserina.</title>
        <authorList>
            <person name="Grognet P."/>
            <person name="Bidard F."/>
            <person name="Kuchly C."/>
            <person name="Tong L.C.H."/>
            <person name="Coppin E."/>
            <person name="Benkhali J.A."/>
            <person name="Couloux A."/>
            <person name="Wincker P."/>
            <person name="Debuchy R."/>
            <person name="Silar P."/>
        </authorList>
    </citation>
    <scope>GENOME REANNOTATION</scope>
    <source>
        <strain evidence="3">S / ATCC MYA-4624 / DSM 980 / FGSC 10383</strain>
    </source>
</reference>
<feature type="compositionally biased region" description="Low complexity" evidence="1">
    <location>
        <begin position="474"/>
        <end position="499"/>
    </location>
</feature>
<proteinExistence type="predicted"/>
<dbReference type="InParanoid" id="A0A090CG16"/>
<accession>A0A090CG16</accession>